<keyword evidence="3" id="KW-1185">Reference proteome</keyword>
<dbReference type="RefSeq" id="WP_191178418.1">
    <property type="nucleotide sequence ID" value="NZ_JACXXP010000002.1"/>
</dbReference>
<reference evidence="2" key="1">
    <citation type="submission" date="2021-11" db="EMBL/GenBank/DDBJ databases">
        <title>Description of novel Chryseobacterium species.</title>
        <authorList>
            <person name="Saticioglu I.B."/>
            <person name="Ay H."/>
            <person name="Altun S."/>
            <person name="Duman M."/>
        </authorList>
    </citation>
    <scope>NUCLEOTIDE SEQUENCE</scope>
    <source>
        <strain evidence="2">C-39</strain>
    </source>
</reference>
<name>A0A9Q3UV24_9FLAO</name>
<organism evidence="2 4">
    <name type="scientific">Chryseobacterium muglaense</name>
    <dbReference type="NCBI Taxonomy" id="2893752"/>
    <lineage>
        <taxon>Bacteria</taxon>
        <taxon>Pseudomonadati</taxon>
        <taxon>Bacteroidota</taxon>
        <taxon>Flavobacteriia</taxon>
        <taxon>Flavobacteriales</taxon>
        <taxon>Weeksellaceae</taxon>
        <taxon>Chryseobacterium group</taxon>
        <taxon>Chryseobacterium</taxon>
    </lineage>
</organism>
<dbReference type="EMBL" id="JACXXP010000002">
    <property type="protein sequence ID" value="MBD3903828.1"/>
    <property type="molecule type" value="Genomic_DNA"/>
</dbReference>
<proteinExistence type="predicted"/>
<accession>A0A9Q3UV24</accession>
<evidence type="ECO:0000313" key="1">
    <source>
        <dbReference type="EMBL" id="MBD3903828.1"/>
    </source>
</evidence>
<dbReference type="Proteomes" id="UP000603715">
    <property type="component" value="Unassembled WGS sequence"/>
</dbReference>
<reference evidence="3" key="2">
    <citation type="submission" date="2023-07" db="EMBL/GenBank/DDBJ databases">
        <title>Description of novel Chryseobacterium sp. strain C-2.</title>
        <authorList>
            <person name="Saticioglu I.B."/>
        </authorList>
    </citation>
    <scope>NUCLEOTIDE SEQUENCE [LARGE SCALE GENOMIC DNA]</scope>
    <source>
        <strain evidence="3">C-2</strain>
    </source>
</reference>
<evidence type="ECO:0000313" key="4">
    <source>
        <dbReference type="Proteomes" id="UP001107960"/>
    </source>
</evidence>
<comment type="caution">
    <text evidence="2">The sequence shown here is derived from an EMBL/GenBank/DDBJ whole genome shotgun (WGS) entry which is preliminary data.</text>
</comment>
<evidence type="ECO:0000313" key="3">
    <source>
        <dbReference type="Proteomes" id="UP000603715"/>
    </source>
</evidence>
<protein>
    <submittedName>
        <fullName evidence="2">Uncharacterized protein</fullName>
    </submittedName>
</protein>
<reference evidence="1" key="3">
    <citation type="submission" date="2024-05" db="EMBL/GenBank/DDBJ databases">
        <title>Description of novel Chryseobacterium sp. strain C-2.</title>
        <authorList>
            <person name="Saticioglu I.B."/>
        </authorList>
    </citation>
    <scope>NUCLEOTIDE SEQUENCE</scope>
    <source>
        <strain evidence="1">C-2</strain>
    </source>
</reference>
<gene>
    <name evidence="1" type="ORF">IEW27_04365</name>
    <name evidence="2" type="ORF">LNP80_11670</name>
</gene>
<sequence>MRNKIYRYLVNFFCLFVPVKLRREKRKQLLLLPEIHKKNLKSKVSYKHFLSETIKEKSVLIVEPNPYHFELLPGFCDYFQKLGYHVDLLAQPVILDDSPFINYPDPPNIFYLSSKYQKKALRLEKIQKYDYVFLSSSVLWGDNVRDSFINFLGYEPNAKYGLLMVEHNVIPYVKDYGHQKYVDNNRTFTLGGQQNIPILNPHYFGNYTVTSKSKLSTFVAVINDQENKQFLFETCRALIKKNITHFKIIVAGRTVITEIPEDLKEIISFTGKIKFVDLWEIYNEADFFLPMLNPEISHNQRYREGTVTGSWQIILGFLKPGLIHSNFADYYQLNSNNSIIFNSNEELVNAIQNAISMTYENYTFLQKNLKDLSEKIYQDSLENLRKRTSYLSY</sequence>
<evidence type="ECO:0000313" key="2">
    <source>
        <dbReference type="EMBL" id="MCC9034902.1"/>
    </source>
</evidence>
<dbReference type="EMBL" id="JAJJML010000001">
    <property type="protein sequence ID" value="MCC9034902.1"/>
    <property type="molecule type" value="Genomic_DNA"/>
</dbReference>
<dbReference type="AlphaFoldDB" id="A0A9Q3UV24"/>
<dbReference type="Proteomes" id="UP001107960">
    <property type="component" value="Unassembled WGS sequence"/>
</dbReference>